<dbReference type="PANTHER" id="PTHR43162">
    <property type="match status" value="1"/>
</dbReference>
<name>A0A1M5VBZ9_9FLAO</name>
<reference evidence="3" key="1">
    <citation type="submission" date="2016-11" db="EMBL/GenBank/DDBJ databases">
        <authorList>
            <person name="Varghese N."/>
            <person name="Submissions S."/>
        </authorList>
    </citation>
    <scope>NUCLEOTIDE SEQUENCE [LARGE SCALE GENOMIC DNA]</scope>
    <source>
        <strain evidence="3">DSM 19055</strain>
    </source>
</reference>
<dbReference type="EMBL" id="FQWT01000006">
    <property type="protein sequence ID" value="SHH72721.1"/>
    <property type="molecule type" value="Genomic_DNA"/>
</dbReference>
<dbReference type="SUPFAM" id="SSF51735">
    <property type="entry name" value="NAD(P)-binding Rossmann-fold domains"/>
    <property type="match status" value="1"/>
</dbReference>
<dbReference type="AlphaFoldDB" id="A0A1M5VBZ9"/>
<dbReference type="Gene3D" id="3.40.50.720">
    <property type="entry name" value="NAD(P)-binding Rossmann-like Domain"/>
    <property type="match status" value="1"/>
</dbReference>
<evidence type="ECO:0000313" key="2">
    <source>
        <dbReference type="EMBL" id="SHH72721.1"/>
    </source>
</evidence>
<dbReference type="PANTHER" id="PTHR43162:SF1">
    <property type="entry name" value="PRESTALK A DIFFERENTIATION PROTEIN A"/>
    <property type="match status" value="1"/>
</dbReference>
<keyword evidence="3" id="KW-1185">Reference proteome</keyword>
<dbReference type="Proteomes" id="UP000184047">
    <property type="component" value="Unassembled WGS sequence"/>
</dbReference>
<dbReference type="InterPro" id="IPR051604">
    <property type="entry name" value="Ergot_Alk_Oxidoreductase"/>
</dbReference>
<gene>
    <name evidence="2" type="ORF">SAMN05421866_3537</name>
</gene>
<dbReference type="OrthoDB" id="2149806at2"/>
<proteinExistence type="predicted"/>
<dbReference type="InterPro" id="IPR036291">
    <property type="entry name" value="NAD(P)-bd_dom_sf"/>
</dbReference>
<dbReference type="Gene3D" id="3.90.25.10">
    <property type="entry name" value="UDP-galactose 4-epimerase, domain 1"/>
    <property type="match status" value="1"/>
</dbReference>
<dbReference type="STRING" id="421058.SAMN05421866_3537"/>
<organism evidence="2 3">
    <name type="scientific">Chryseobacterium oranimense</name>
    <dbReference type="NCBI Taxonomy" id="421058"/>
    <lineage>
        <taxon>Bacteria</taxon>
        <taxon>Pseudomonadati</taxon>
        <taxon>Bacteroidota</taxon>
        <taxon>Flavobacteriia</taxon>
        <taxon>Flavobacteriales</taxon>
        <taxon>Weeksellaceae</taxon>
        <taxon>Chryseobacterium group</taxon>
        <taxon>Chryseobacterium</taxon>
    </lineage>
</organism>
<evidence type="ECO:0000259" key="1">
    <source>
        <dbReference type="Pfam" id="PF05368"/>
    </source>
</evidence>
<feature type="domain" description="NmrA-like" evidence="1">
    <location>
        <begin position="2"/>
        <end position="240"/>
    </location>
</feature>
<protein>
    <submittedName>
        <fullName evidence="2">Uncharacterized conserved protein YbjT, contains NAD(P)-binding and DUF2867 domains</fullName>
    </submittedName>
</protein>
<evidence type="ECO:0000313" key="3">
    <source>
        <dbReference type="Proteomes" id="UP000184047"/>
    </source>
</evidence>
<dbReference type="Pfam" id="PF05368">
    <property type="entry name" value="NmrA"/>
    <property type="match status" value="1"/>
</dbReference>
<accession>A0A1M5VBZ9</accession>
<dbReference type="InterPro" id="IPR008030">
    <property type="entry name" value="NmrA-like"/>
</dbReference>
<dbReference type="RefSeq" id="WP_073065413.1">
    <property type="nucleotide sequence ID" value="NZ_FQWT01000006.1"/>
</dbReference>
<sequence length="296" mass="32484">MKIVVTGSLGNIGKNLTRQLVKNGHEVIGIIRSPENASEIESIGAIPAIGSVDDAEFLTETFNGADAVFTMVPPNYSIANSREYYNLIGNAYAEAIKKAGVKKIVNISSWGAHLPEETGFITGAHDVEQILNKLPAVKITHIRSGYIYYNLFHFAGMIKNLGFIGSNYGGNDKIVLTSTRDIADVSFEELIDSSGVGINVRYIASDDRTASEIAETLGKEIGIPDLEWKTFTNEEVRKNMEKQGLSEDIIFNTIDLNTSIHNGKMREDYDAKKSTVTGKVGLEDFAKEFAAYYKNV</sequence>